<dbReference type="Gene3D" id="3.30.460.40">
    <property type="match status" value="1"/>
</dbReference>
<dbReference type="InterPro" id="IPR019646">
    <property type="entry name" value="Aminoglyc_AdlTrfase"/>
</dbReference>
<accession>A0A5E4RQ82</accession>
<dbReference type="AlphaFoldDB" id="A0A5E4RQ82"/>
<dbReference type="InterPro" id="IPR043519">
    <property type="entry name" value="NT_sf"/>
</dbReference>
<dbReference type="RefSeq" id="WP_150677740.1">
    <property type="nucleotide sequence ID" value="NZ_CABPSK010000001.1"/>
</dbReference>
<sequence length="208" mass="23968">MLPVPPIAPIAPFPDDAWNAWTPNDLAQRLGETSADWYVVGGWALDLWHGTQTREHEDLEFSVLPEDVSYFREALAELVFFTVRDGVVEHLPASEPPAADITQLWGGDLAERCWRVDMMVETQGTRDTWVYKRAPSLRRHRAEMVRHTGDGVPYLCPAAVLLFKAKHRREKDERDFRLALPKLLPSERDDLRQWLETLHPGHDWLQAL</sequence>
<dbReference type="SUPFAM" id="SSF81301">
    <property type="entry name" value="Nucleotidyltransferase"/>
    <property type="match status" value="1"/>
</dbReference>
<dbReference type="Proteomes" id="UP000366945">
    <property type="component" value="Unassembled WGS sequence"/>
</dbReference>
<reference evidence="1 2" key="1">
    <citation type="submission" date="2019-08" db="EMBL/GenBank/DDBJ databases">
        <authorList>
            <person name="Peeters C."/>
        </authorList>
    </citation>
    <scope>NUCLEOTIDE SEQUENCE [LARGE SCALE GENOMIC DNA]</scope>
    <source>
        <strain evidence="1 2">LMG 31114</strain>
    </source>
</reference>
<dbReference type="EMBL" id="CABPSK010000001">
    <property type="protein sequence ID" value="VVD65185.1"/>
    <property type="molecule type" value="Genomic_DNA"/>
</dbReference>
<evidence type="ECO:0000313" key="2">
    <source>
        <dbReference type="Proteomes" id="UP000366945"/>
    </source>
</evidence>
<dbReference type="GeneID" id="300402381"/>
<gene>
    <name evidence="1" type="ORF">PPN31114_00311</name>
</gene>
<name>A0A5E4RQ82_9BURK</name>
<evidence type="ECO:0000313" key="1">
    <source>
        <dbReference type="EMBL" id="VVD65185.1"/>
    </source>
</evidence>
<dbReference type="OrthoDB" id="9800567at2"/>
<keyword evidence="2" id="KW-1185">Reference proteome</keyword>
<protein>
    <submittedName>
        <fullName evidence="1">Amino acid transporter</fullName>
    </submittedName>
</protein>
<organism evidence="1 2">
    <name type="scientific">Pandoraea pneumonica</name>
    <dbReference type="NCBI Taxonomy" id="2508299"/>
    <lineage>
        <taxon>Bacteria</taxon>
        <taxon>Pseudomonadati</taxon>
        <taxon>Pseudomonadota</taxon>
        <taxon>Betaproteobacteria</taxon>
        <taxon>Burkholderiales</taxon>
        <taxon>Burkholderiaceae</taxon>
        <taxon>Pandoraea</taxon>
    </lineage>
</organism>
<dbReference type="Pfam" id="PF10706">
    <property type="entry name" value="Aminoglyc_resit"/>
    <property type="match status" value="1"/>
</dbReference>
<proteinExistence type="predicted"/>